<feature type="domain" description="Glycerol-3-phosphate dehydrogenase NAD-dependent N-terminal" evidence="2">
    <location>
        <begin position="50"/>
        <end position="135"/>
    </location>
</feature>
<dbReference type="AlphaFoldDB" id="A0A4Y6PUK2"/>
<dbReference type="GO" id="GO:0047952">
    <property type="term" value="F:glycerol-3-phosphate dehydrogenase [NAD(P)+] activity"/>
    <property type="evidence" value="ECO:0007669"/>
    <property type="project" value="TreeGrafter"/>
</dbReference>
<dbReference type="Pfam" id="PF01210">
    <property type="entry name" value="NAD_Gly3P_dh_N"/>
    <property type="match status" value="1"/>
</dbReference>
<name>A0A4Y6PUK2_PERCE</name>
<accession>A0A5B8Y998</accession>
<dbReference type="GO" id="GO:0005975">
    <property type="term" value="P:carbohydrate metabolic process"/>
    <property type="evidence" value="ECO:0007669"/>
    <property type="project" value="InterPro"/>
</dbReference>
<proteinExistence type="predicted"/>
<dbReference type="OrthoDB" id="9812273at2"/>
<dbReference type="PANTHER" id="PTHR11728">
    <property type="entry name" value="GLYCEROL-3-PHOSPHATE DEHYDROGENASE"/>
    <property type="match status" value="1"/>
</dbReference>
<dbReference type="GO" id="GO:0051287">
    <property type="term" value="F:NAD binding"/>
    <property type="evidence" value="ECO:0007669"/>
    <property type="project" value="InterPro"/>
</dbReference>
<dbReference type="Pfam" id="PF07479">
    <property type="entry name" value="NAD_Gly3P_dh_C"/>
    <property type="match status" value="1"/>
</dbReference>
<dbReference type="Proteomes" id="UP000315995">
    <property type="component" value="Chromosome"/>
</dbReference>
<dbReference type="InterPro" id="IPR013328">
    <property type="entry name" value="6PGD_dom2"/>
</dbReference>
<dbReference type="RefSeq" id="WP_141197915.1">
    <property type="nucleotide sequence ID" value="NZ_CP041186.1"/>
</dbReference>
<organism evidence="4 5">
    <name type="scientific">Persicimonas caeni</name>
    <dbReference type="NCBI Taxonomy" id="2292766"/>
    <lineage>
        <taxon>Bacteria</taxon>
        <taxon>Deltaproteobacteria</taxon>
        <taxon>Bradymonadales</taxon>
        <taxon>Bradymonadaceae</taxon>
        <taxon>Persicimonas</taxon>
    </lineage>
</organism>
<sequence length="313" mass="34156">MDVGLVGQGDRFEALAHLLRNHDVFHWDADGADGDVELPEHVRRAELSDLREIPIIFLCLPIHRVRETGRELGSVLSGRHVLIHTTRNLEFGTLHTPSAILSEETPTQRFGFLTGPFHTSDVLAGRPSSGVCASEFPEVHELTQDALDTADFRVYRNQDIKGSEVAAAYTRIIAMLSGIGRQMEFGHSLEATLFTRGLAETARFVLYRGGYEKTAFGLAGAGNLHLDTSPSSSPEADIGAEFMRREGVDPEQLRAEFGVAANGLFNLVKSLESVAEGSGIDLPILQHAIELIEGNMTAHKVVEALLGLPVFHE</sequence>
<gene>
    <name evidence="4" type="ORF">FIV42_11980</name>
</gene>
<dbReference type="PANTHER" id="PTHR11728:SF1">
    <property type="entry name" value="GLYCEROL-3-PHOSPHATE DEHYDROGENASE [NAD(+)] 2, CHLOROPLASTIC"/>
    <property type="match status" value="1"/>
</dbReference>
<dbReference type="Gene3D" id="3.40.50.720">
    <property type="entry name" value="NAD(P)-binding Rossmann-like Domain"/>
    <property type="match status" value="1"/>
</dbReference>
<keyword evidence="5" id="KW-1185">Reference proteome</keyword>
<dbReference type="SUPFAM" id="SSF51735">
    <property type="entry name" value="NAD(P)-binding Rossmann-fold domains"/>
    <property type="match status" value="1"/>
</dbReference>
<evidence type="ECO:0008006" key="6">
    <source>
        <dbReference type="Google" id="ProtNLM"/>
    </source>
</evidence>
<dbReference type="InterPro" id="IPR006109">
    <property type="entry name" value="G3P_DH_NAD-dep_C"/>
</dbReference>
<dbReference type="SUPFAM" id="SSF48179">
    <property type="entry name" value="6-phosphogluconate dehydrogenase C-terminal domain-like"/>
    <property type="match status" value="1"/>
</dbReference>
<evidence type="ECO:0000256" key="1">
    <source>
        <dbReference type="ARBA" id="ARBA00023002"/>
    </source>
</evidence>
<evidence type="ECO:0000313" key="4">
    <source>
        <dbReference type="EMBL" id="QDG51435.1"/>
    </source>
</evidence>
<protein>
    <recommendedName>
        <fullName evidence="6">Glycerol-3-phosphate dehydrogenase</fullName>
    </recommendedName>
</protein>
<dbReference type="GO" id="GO:0046168">
    <property type="term" value="P:glycerol-3-phosphate catabolic process"/>
    <property type="evidence" value="ECO:0007669"/>
    <property type="project" value="InterPro"/>
</dbReference>
<reference evidence="4 5" key="1">
    <citation type="submission" date="2019-06" db="EMBL/GenBank/DDBJ databases">
        <title>Persicimonas caeni gen. nov., sp. nov., a predatory bacterium isolated from solar saltern.</title>
        <authorList>
            <person name="Wang S."/>
        </authorList>
    </citation>
    <scope>NUCLEOTIDE SEQUENCE [LARGE SCALE GENOMIC DNA]</scope>
    <source>
        <strain evidence="4 5">YN101</strain>
    </source>
</reference>
<evidence type="ECO:0000259" key="2">
    <source>
        <dbReference type="Pfam" id="PF01210"/>
    </source>
</evidence>
<evidence type="ECO:0000259" key="3">
    <source>
        <dbReference type="Pfam" id="PF07479"/>
    </source>
</evidence>
<evidence type="ECO:0000313" key="5">
    <source>
        <dbReference type="Proteomes" id="UP000315995"/>
    </source>
</evidence>
<accession>A0A4Y6PUK2</accession>
<dbReference type="InterPro" id="IPR036291">
    <property type="entry name" value="NAD(P)-bd_dom_sf"/>
</dbReference>
<dbReference type="InterPro" id="IPR008927">
    <property type="entry name" value="6-PGluconate_DH-like_C_sf"/>
</dbReference>
<keyword evidence="1" id="KW-0560">Oxidoreductase</keyword>
<dbReference type="GO" id="GO:0005829">
    <property type="term" value="C:cytosol"/>
    <property type="evidence" value="ECO:0007669"/>
    <property type="project" value="TreeGrafter"/>
</dbReference>
<feature type="domain" description="Glycerol-3-phosphate dehydrogenase NAD-dependent C-terminal" evidence="3">
    <location>
        <begin position="159"/>
        <end position="303"/>
    </location>
</feature>
<dbReference type="EMBL" id="CP041186">
    <property type="protein sequence ID" value="QDG51435.1"/>
    <property type="molecule type" value="Genomic_DNA"/>
</dbReference>
<dbReference type="Gene3D" id="1.10.1040.10">
    <property type="entry name" value="N-(1-d-carboxylethyl)-l-norvaline Dehydrogenase, domain 2"/>
    <property type="match status" value="1"/>
</dbReference>
<dbReference type="InterPro" id="IPR011128">
    <property type="entry name" value="G3P_DH_NAD-dep_N"/>
</dbReference>